<evidence type="ECO:0000256" key="1">
    <source>
        <dbReference type="ARBA" id="ARBA00022723"/>
    </source>
</evidence>
<dbReference type="STRING" id="85968.GCA_900073015_01702"/>
<evidence type="ECO:0000313" key="3">
    <source>
        <dbReference type="EMBL" id="PIB77740.1"/>
    </source>
</evidence>
<feature type="domain" description="HMA" evidence="2">
    <location>
        <begin position="2"/>
        <end position="67"/>
    </location>
</feature>
<dbReference type="CDD" id="cd00371">
    <property type="entry name" value="HMA"/>
    <property type="match status" value="1"/>
</dbReference>
<proteinExistence type="predicted"/>
<keyword evidence="1" id="KW-0479">Metal-binding</keyword>
<organism evidence="3 4">
    <name type="scientific">Mycolicibacterium brumae</name>
    <dbReference type="NCBI Taxonomy" id="85968"/>
    <lineage>
        <taxon>Bacteria</taxon>
        <taxon>Bacillati</taxon>
        <taxon>Actinomycetota</taxon>
        <taxon>Actinomycetes</taxon>
        <taxon>Mycobacteriales</taxon>
        <taxon>Mycobacteriaceae</taxon>
        <taxon>Mycolicibacterium</taxon>
    </lineage>
</organism>
<dbReference type="PROSITE" id="PS50846">
    <property type="entry name" value="HMA_2"/>
    <property type="match status" value="1"/>
</dbReference>
<reference evidence="3 4" key="1">
    <citation type="journal article" date="2017" name="Infect. Genet. Evol.">
        <title>The new phylogeny of the genus Mycobacterium: The old and the news.</title>
        <authorList>
            <person name="Tortoli E."/>
            <person name="Fedrizzi T."/>
            <person name="Meehan C.J."/>
            <person name="Trovato A."/>
            <person name="Grottola A."/>
            <person name="Giacobazzi E."/>
            <person name="Serpini G.F."/>
            <person name="Tagliazucchi S."/>
            <person name="Fabio A."/>
            <person name="Bettua C."/>
            <person name="Bertorelli R."/>
            <person name="Frascaro F."/>
            <person name="De Sanctis V."/>
            <person name="Pecorari M."/>
            <person name="Jousson O."/>
            <person name="Segata N."/>
            <person name="Cirillo D.M."/>
        </authorList>
    </citation>
    <scope>NUCLEOTIDE SEQUENCE [LARGE SCALE GENOMIC DNA]</scope>
    <source>
        <strain evidence="3 4">CIP1034565</strain>
    </source>
</reference>
<dbReference type="EMBL" id="PDCN02000001">
    <property type="protein sequence ID" value="PIB77740.1"/>
    <property type="molecule type" value="Genomic_DNA"/>
</dbReference>
<dbReference type="PANTHER" id="PTHR22814">
    <property type="entry name" value="COPPER TRANSPORT PROTEIN ATOX1-RELATED"/>
    <property type="match status" value="1"/>
</dbReference>
<sequence length="70" mass="7170">MTTTEYQVTGMSCEHCERAVREELSELPGLESIEVSASTGKLVVTASGPVDDAAVLAAVDEAGYAAVPVG</sequence>
<dbReference type="Proteomes" id="UP000230551">
    <property type="component" value="Unassembled WGS sequence"/>
</dbReference>
<accession>A0A2G5PHV5</accession>
<evidence type="ECO:0000313" key="4">
    <source>
        <dbReference type="Proteomes" id="UP000230551"/>
    </source>
</evidence>
<evidence type="ECO:0000259" key="2">
    <source>
        <dbReference type="PROSITE" id="PS50846"/>
    </source>
</evidence>
<dbReference type="OrthoDB" id="9813965at2"/>
<gene>
    <name evidence="3" type="ORF">CQY22_000725</name>
</gene>
<keyword evidence="4" id="KW-1185">Reference proteome</keyword>
<dbReference type="Pfam" id="PF00403">
    <property type="entry name" value="HMA"/>
    <property type="match status" value="1"/>
</dbReference>
<dbReference type="PANTHER" id="PTHR22814:SF287">
    <property type="entry name" value="COPPER TRANSPORT PROTEIN ATX1"/>
    <property type="match status" value="1"/>
</dbReference>
<dbReference type="RefSeq" id="WP_090588900.1">
    <property type="nucleotide sequence ID" value="NZ_CP104302.1"/>
</dbReference>
<dbReference type="SUPFAM" id="SSF55008">
    <property type="entry name" value="HMA, heavy metal-associated domain"/>
    <property type="match status" value="1"/>
</dbReference>
<comment type="caution">
    <text evidence="3">The sequence shown here is derived from an EMBL/GenBank/DDBJ whole genome shotgun (WGS) entry which is preliminary data.</text>
</comment>
<dbReference type="AlphaFoldDB" id="A0A2G5PHV5"/>
<name>A0A2G5PHV5_9MYCO</name>
<dbReference type="GO" id="GO:0046872">
    <property type="term" value="F:metal ion binding"/>
    <property type="evidence" value="ECO:0007669"/>
    <property type="project" value="UniProtKB-KW"/>
</dbReference>
<dbReference type="InterPro" id="IPR006121">
    <property type="entry name" value="HMA_dom"/>
</dbReference>
<protein>
    <submittedName>
        <fullName evidence="3">Copper chaperone</fullName>
    </submittedName>
</protein>
<dbReference type="InterPro" id="IPR036163">
    <property type="entry name" value="HMA_dom_sf"/>
</dbReference>
<dbReference type="Gene3D" id="3.30.70.100">
    <property type="match status" value="1"/>
</dbReference>